<dbReference type="Proteomes" id="UP000220691">
    <property type="component" value="Unassembled WGS sequence"/>
</dbReference>
<proteinExistence type="predicted"/>
<protein>
    <submittedName>
        <fullName evidence="1">Uncharacterized protein</fullName>
    </submittedName>
</protein>
<comment type="caution">
    <text evidence="1">The sequence shown here is derived from an EMBL/GenBank/DDBJ whole genome shotgun (WGS) entry which is preliminary data.</text>
</comment>
<organism evidence="1 2">
    <name type="scientific">Bacillus cereus</name>
    <dbReference type="NCBI Taxonomy" id="1396"/>
    <lineage>
        <taxon>Bacteria</taxon>
        <taxon>Bacillati</taxon>
        <taxon>Bacillota</taxon>
        <taxon>Bacilli</taxon>
        <taxon>Bacillales</taxon>
        <taxon>Bacillaceae</taxon>
        <taxon>Bacillus</taxon>
        <taxon>Bacillus cereus group</taxon>
    </lineage>
</organism>
<dbReference type="AlphaFoldDB" id="A0A9X6UCE9"/>
<accession>A0A9X6UCE9</accession>
<evidence type="ECO:0000313" key="2">
    <source>
        <dbReference type="Proteomes" id="UP000220691"/>
    </source>
</evidence>
<evidence type="ECO:0000313" key="1">
    <source>
        <dbReference type="EMBL" id="PEN97893.1"/>
    </source>
</evidence>
<dbReference type="EMBL" id="NUAN01000071">
    <property type="protein sequence ID" value="PEN97893.1"/>
    <property type="molecule type" value="Genomic_DNA"/>
</dbReference>
<gene>
    <name evidence="1" type="ORF">CN553_12715</name>
</gene>
<reference evidence="1 2" key="1">
    <citation type="submission" date="2017-09" db="EMBL/GenBank/DDBJ databases">
        <title>Large-scale bioinformatics analysis of Bacillus genomes uncovers conserved roles of natural products in bacterial physiology.</title>
        <authorList>
            <consortium name="Agbiome Team Llc"/>
            <person name="Bleich R.M."/>
            <person name="Kirk G.J."/>
            <person name="Santa Maria K.C."/>
            <person name="Allen S.E."/>
            <person name="Farag S."/>
            <person name="Shank E.A."/>
            <person name="Bowers A."/>
        </authorList>
    </citation>
    <scope>NUCLEOTIDE SEQUENCE [LARGE SCALE GENOMIC DNA]</scope>
    <source>
        <strain evidence="1 2">AFS027647</strain>
    </source>
</reference>
<name>A0A9X6UCE9_BACCE</name>
<sequence>MNRLKQLAKELVWMQDELEKESLPEWERENVKKQADDIRMKVVSEGHSVDLFVQYMKEYKNVSVADYKDWINS</sequence>
<dbReference type="RefSeq" id="WP_016084981.1">
    <property type="nucleotide sequence ID" value="NZ_NUAN01000071.1"/>
</dbReference>